<gene>
    <name evidence="1" type="ORF">GGD41_006395</name>
</gene>
<proteinExistence type="predicted"/>
<accession>A0A7Y9WE53</accession>
<organism evidence="1 2">
    <name type="scientific">Paraburkholderia bryophila</name>
    <dbReference type="NCBI Taxonomy" id="420952"/>
    <lineage>
        <taxon>Bacteria</taxon>
        <taxon>Pseudomonadati</taxon>
        <taxon>Pseudomonadota</taxon>
        <taxon>Betaproteobacteria</taxon>
        <taxon>Burkholderiales</taxon>
        <taxon>Burkholderiaceae</taxon>
        <taxon>Paraburkholderia</taxon>
    </lineage>
</organism>
<reference evidence="1 2" key="1">
    <citation type="submission" date="2020-07" db="EMBL/GenBank/DDBJ databases">
        <title>Exploring microbial biodiversity for novel pathways involved in the catabolism of aromatic compounds derived from lignin.</title>
        <authorList>
            <person name="Elkins J."/>
        </authorList>
    </citation>
    <scope>NUCLEOTIDE SEQUENCE [LARGE SCALE GENOMIC DNA]</scope>
    <source>
        <strain evidence="1 2">H2C3B</strain>
    </source>
</reference>
<sequence>MMRDAAREAAFWRLLVRVRGLRVRRKLRALADARRHERHAADALAAQFTALERHAEQRQRVLMFCRREFCRRDARVGAQWHATLRAHDARLPALQRQLSAARDTHAASRAEAAHALSAWQVERGRHDDAKERVRVASARLAAGDGESA</sequence>
<evidence type="ECO:0000313" key="1">
    <source>
        <dbReference type="EMBL" id="NYH19167.1"/>
    </source>
</evidence>
<dbReference type="Proteomes" id="UP000572540">
    <property type="component" value="Unassembled WGS sequence"/>
</dbReference>
<dbReference type="AlphaFoldDB" id="A0A7Y9WE53"/>
<evidence type="ECO:0000313" key="2">
    <source>
        <dbReference type="Proteomes" id="UP000572540"/>
    </source>
</evidence>
<dbReference type="EMBL" id="JACCAU010000001">
    <property type="protein sequence ID" value="NYH19167.1"/>
    <property type="molecule type" value="Genomic_DNA"/>
</dbReference>
<name>A0A7Y9WE53_9BURK</name>
<comment type="caution">
    <text evidence="1">The sequence shown here is derived from an EMBL/GenBank/DDBJ whole genome shotgun (WGS) entry which is preliminary data.</text>
</comment>
<protein>
    <submittedName>
        <fullName evidence="1">Uncharacterized protein</fullName>
    </submittedName>
</protein>